<dbReference type="OrthoDB" id="2788780at2"/>
<dbReference type="GO" id="GO:0004180">
    <property type="term" value="F:carboxypeptidase activity"/>
    <property type="evidence" value="ECO:0007669"/>
    <property type="project" value="UniProtKB-KW"/>
</dbReference>
<dbReference type="AlphaFoldDB" id="A0A559JKI9"/>
<evidence type="ECO:0000256" key="1">
    <source>
        <dbReference type="SAM" id="MobiDB-lite"/>
    </source>
</evidence>
<feature type="region of interest" description="Disordered" evidence="1">
    <location>
        <begin position="27"/>
        <end position="48"/>
    </location>
</feature>
<feature type="chain" id="PRO_5021919900" evidence="2">
    <location>
        <begin position="29"/>
        <end position="390"/>
    </location>
</feature>
<dbReference type="RefSeq" id="WP_144700881.1">
    <property type="nucleotide sequence ID" value="NZ_VNJJ01000005.1"/>
</dbReference>
<feature type="compositionally biased region" description="Low complexity" evidence="1">
    <location>
        <begin position="36"/>
        <end position="48"/>
    </location>
</feature>
<dbReference type="EMBL" id="VNJJ01000005">
    <property type="protein sequence ID" value="TVY00379.1"/>
    <property type="molecule type" value="Genomic_DNA"/>
</dbReference>
<dbReference type="SUPFAM" id="SSF49464">
    <property type="entry name" value="Carboxypeptidase regulatory domain-like"/>
    <property type="match status" value="2"/>
</dbReference>
<accession>A0A559JKI9</accession>
<keyword evidence="4" id="KW-1185">Reference proteome</keyword>
<keyword evidence="3" id="KW-0121">Carboxypeptidase</keyword>
<evidence type="ECO:0000313" key="3">
    <source>
        <dbReference type="EMBL" id="TVY00379.1"/>
    </source>
</evidence>
<organism evidence="3 4">
    <name type="scientific">Cohnella terricola</name>
    <dbReference type="NCBI Taxonomy" id="1289167"/>
    <lineage>
        <taxon>Bacteria</taxon>
        <taxon>Bacillati</taxon>
        <taxon>Bacillota</taxon>
        <taxon>Bacilli</taxon>
        <taxon>Bacillales</taxon>
        <taxon>Paenibacillaceae</taxon>
        <taxon>Cohnella</taxon>
    </lineage>
</organism>
<reference evidence="3 4" key="1">
    <citation type="submission" date="2019-07" db="EMBL/GenBank/DDBJ databases">
        <authorList>
            <person name="Kim J."/>
        </authorList>
    </citation>
    <scope>NUCLEOTIDE SEQUENCE [LARGE SCALE GENOMIC DNA]</scope>
    <source>
        <strain evidence="3 4">G13</strain>
    </source>
</reference>
<sequence>MNKQMKWQLSVAILAIGTVLSGCSSGNAENAVESKQPQASESASAPAATQQQQAQAIIKLDQEKIVVTNWKLDNSHVVSITGKVLVDGKPVSGAIVSIVGKRNTTTDESGAFTFLVDRSLPQEVHLKIEDVEGATVEGKALEGTSKDVLKSTENAVHFYYPIRITEVKADPKDATKVEVHARAIADEDEGFPTTILDKYFIKGVVKDHTGAPVQGAVVSFTRDRGEGWSRSDPSNENGEYILYYSPEDDEDMFLNVFVGQVKYTLPENRVNRFPDETSVITDFILPETGTIIQDKPPTLVSGPAEGAVYWSRVIGLNVDPSVKYEVSLPEADGSFVVKIDKAEWEKSPHFYQTILYKLSEEELEAGDFIPSDWLPAPKVTDPKAIVAEAL</sequence>
<keyword evidence="3" id="KW-0378">Hydrolase</keyword>
<proteinExistence type="predicted"/>
<dbReference type="InterPro" id="IPR008969">
    <property type="entry name" value="CarboxyPept-like_regulatory"/>
</dbReference>
<gene>
    <name evidence="3" type="ORF">FPZ45_10090</name>
</gene>
<name>A0A559JKI9_9BACL</name>
<keyword evidence="2" id="KW-0732">Signal</keyword>
<protein>
    <submittedName>
        <fullName evidence="3">Carboxypeptidase regulatory-like domain-containing protein</fullName>
    </submittedName>
</protein>
<feature type="signal peptide" evidence="2">
    <location>
        <begin position="1"/>
        <end position="28"/>
    </location>
</feature>
<keyword evidence="3" id="KW-0645">Protease</keyword>
<dbReference type="PROSITE" id="PS51257">
    <property type="entry name" value="PROKAR_LIPOPROTEIN"/>
    <property type="match status" value="1"/>
</dbReference>
<dbReference type="Proteomes" id="UP000316330">
    <property type="component" value="Unassembled WGS sequence"/>
</dbReference>
<evidence type="ECO:0000313" key="4">
    <source>
        <dbReference type="Proteomes" id="UP000316330"/>
    </source>
</evidence>
<evidence type="ECO:0000256" key="2">
    <source>
        <dbReference type="SAM" id="SignalP"/>
    </source>
</evidence>
<comment type="caution">
    <text evidence="3">The sequence shown here is derived from an EMBL/GenBank/DDBJ whole genome shotgun (WGS) entry which is preliminary data.</text>
</comment>